<evidence type="ECO:0000313" key="4">
    <source>
        <dbReference type="Proteomes" id="UP000182085"/>
    </source>
</evidence>
<accession>A0AAE8HFI7</accession>
<feature type="domain" description="Cysteine-rich" evidence="1">
    <location>
        <begin position="99"/>
        <end position="227"/>
    </location>
</feature>
<reference evidence="3 4" key="1">
    <citation type="submission" date="2016-10" db="EMBL/GenBank/DDBJ databases">
        <authorList>
            <person name="Varghese N."/>
            <person name="Submissions S."/>
        </authorList>
    </citation>
    <scope>NUCLEOTIDE SEQUENCE [LARGE SCALE GENOMIC DNA]</scope>
    <source>
        <strain evidence="3 4">BS2777</strain>
    </source>
</reference>
<dbReference type="Pfam" id="PF20272">
    <property type="entry name" value="E2-Crich"/>
    <property type="match status" value="1"/>
</dbReference>
<proteinExistence type="predicted"/>
<gene>
    <name evidence="3" type="ORF">SAMN04490209_4175</name>
</gene>
<evidence type="ECO:0000259" key="1">
    <source>
        <dbReference type="Pfam" id="PF20272"/>
    </source>
</evidence>
<dbReference type="Pfam" id="PF20298">
    <property type="entry name" value="E2-ntca"/>
    <property type="match status" value="1"/>
</dbReference>
<dbReference type="EMBL" id="LT629801">
    <property type="protein sequence ID" value="SDV13874.1"/>
    <property type="molecule type" value="Genomic_DNA"/>
</dbReference>
<name>A0AAE8HFI7_9PSED</name>
<feature type="domain" description="Prokaryotic E2" evidence="2">
    <location>
        <begin position="2"/>
        <end position="94"/>
    </location>
</feature>
<evidence type="ECO:0000259" key="2">
    <source>
        <dbReference type="Pfam" id="PF20298"/>
    </source>
</evidence>
<sequence length="228" mass="26213">MKLPVQLVDGRTIPYVLELRDLDSIVSVREEISEHLPPFCPERHINSDGTFCLNYSPVHSLTIEDEATARAWMETVYKFLKLQERAKGLRKWPNDKAWAHGNAARHQMRVQAAVKVLGKNLANAQSSRLLTVRRRYSKGRAILELLQNGECLYRVWEATKKVANHSRKCICGISGRRRPKALRKCLDHAAQAVELVLALYEWDLEEKRYWDIMQNKICCGTCDNCPLA</sequence>
<protein>
    <submittedName>
        <fullName evidence="3">Uncharacterized protein</fullName>
    </submittedName>
</protein>
<dbReference type="InterPro" id="IPR046891">
    <property type="entry name" value="E2-ntca"/>
</dbReference>
<evidence type="ECO:0000313" key="3">
    <source>
        <dbReference type="EMBL" id="SDV13874.1"/>
    </source>
</evidence>
<organism evidence="3 4">
    <name type="scientific">Pseudomonas rhodesiae</name>
    <dbReference type="NCBI Taxonomy" id="76760"/>
    <lineage>
        <taxon>Bacteria</taxon>
        <taxon>Pseudomonadati</taxon>
        <taxon>Pseudomonadota</taxon>
        <taxon>Gammaproteobacteria</taxon>
        <taxon>Pseudomonadales</taxon>
        <taxon>Pseudomonadaceae</taxon>
        <taxon>Pseudomonas</taxon>
    </lineage>
</organism>
<keyword evidence="4" id="KW-1185">Reference proteome</keyword>
<dbReference type="Proteomes" id="UP000182085">
    <property type="component" value="Chromosome I"/>
</dbReference>
<dbReference type="AlphaFoldDB" id="A0AAE8HFI7"/>
<dbReference type="InterPro" id="IPR046892">
    <property type="entry name" value="E2-Crich"/>
</dbReference>